<proteinExistence type="predicted"/>
<name>A0AAE9LUN8_9CAUD</name>
<evidence type="ECO:0000313" key="1">
    <source>
        <dbReference type="EMBL" id="USL89264.1"/>
    </source>
</evidence>
<reference evidence="1" key="1">
    <citation type="submission" date="2022-04" db="EMBL/GenBank/DDBJ databases">
        <authorList>
            <person name="Yang M."/>
            <person name="Tan S."/>
        </authorList>
    </citation>
    <scope>NUCLEOTIDE SEQUENCE</scope>
</reference>
<dbReference type="EMBL" id="ON366410">
    <property type="protein sequence ID" value="USL89264.1"/>
    <property type="molecule type" value="Genomic_DNA"/>
</dbReference>
<sequence>MARQYGYCYDNEGKFTEIIPLENRPIIEKHNTYRDELKEVVTEEKLCELHQSIKDGTHVPVEGEEKPVQPYECPNCVMHKVDYVTVQVPEVMEVIVGYEPILPPNCTFEVCPDLIFEPVFKDGKWVKLKPDLPVEPTVPVKSEVEKLREEVNILKKLLDEMLIGGM</sequence>
<gene>
    <name evidence="1" type="ORF">vBBceSLY1_00045</name>
</gene>
<accession>A0AAE9LUN8</accession>
<organism evidence="1 2">
    <name type="scientific">Bacillus phage vB_BceS_LY1</name>
    <dbReference type="NCBI Taxonomy" id="2950459"/>
    <lineage>
        <taxon>Viruses</taxon>
        <taxon>Duplodnaviria</taxon>
        <taxon>Heunggongvirae</taxon>
        <taxon>Uroviricota</taxon>
        <taxon>Caudoviricetes</taxon>
        <taxon>Gutmannvirinae</taxon>
        <taxon>Layangavirus</taxon>
        <taxon>Layangavirus LY1</taxon>
    </lineage>
</organism>
<dbReference type="Proteomes" id="UP001214971">
    <property type="component" value="Segment"/>
</dbReference>
<protein>
    <submittedName>
        <fullName evidence="1">Uncharacterized protein</fullName>
    </submittedName>
</protein>
<evidence type="ECO:0000313" key="2">
    <source>
        <dbReference type="Proteomes" id="UP001214971"/>
    </source>
</evidence>
<keyword evidence="2" id="KW-1185">Reference proteome</keyword>